<dbReference type="InterPro" id="IPR053151">
    <property type="entry name" value="RNase_H-like"/>
</dbReference>
<organism evidence="2">
    <name type="scientific">Solanum chacoense</name>
    <name type="common">Chaco potato</name>
    <dbReference type="NCBI Taxonomy" id="4108"/>
    <lineage>
        <taxon>Eukaryota</taxon>
        <taxon>Viridiplantae</taxon>
        <taxon>Streptophyta</taxon>
        <taxon>Embryophyta</taxon>
        <taxon>Tracheophyta</taxon>
        <taxon>Spermatophyta</taxon>
        <taxon>Magnoliopsida</taxon>
        <taxon>eudicotyledons</taxon>
        <taxon>Gunneridae</taxon>
        <taxon>Pentapetalae</taxon>
        <taxon>asterids</taxon>
        <taxon>lamiids</taxon>
        <taxon>Solanales</taxon>
        <taxon>Solanaceae</taxon>
        <taxon>Solanoideae</taxon>
        <taxon>Solaneae</taxon>
        <taxon>Solanum</taxon>
    </lineage>
</organism>
<dbReference type="InterPro" id="IPR036397">
    <property type="entry name" value="RNaseH_sf"/>
</dbReference>
<dbReference type="SUPFAM" id="SSF53098">
    <property type="entry name" value="Ribonuclease H-like"/>
    <property type="match status" value="1"/>
</dbReference>
<dbReference type="Gene3D" id="3.30.420.10">
    <property type="entry name" value="Ribonuclease H-like superfamily/Ribonuclease H"/>
    <property type="match status" value="1"/>
</dbReference>
<reference evidence="2" key="1">
    <citation type="submission" date="2015-12" db="EMBL/GenBank/DDBJ databases">
        <title>Gene expression during late stages of embryo sac development: a critical building block for successful pollen-pistil interactions.</title>
        <authorList>
            <person name="Liu Y."/>
            <person name="Joly V."/>
            <person name="Sabar M."/>
            <person name="Matton D.P."/>
        </authorList>
    </citation>
    <scope>NUCLEOTIDE SEQUENCE</scope>
</reference>
<dbReference type="EMBL" id="GEDG01024996">
    <property type="protein sequence ID" value="JAP15562.1"/>
    <property type="molecule type" value="Transcribed_RNA"/>
</dbReference>
<protein>
    <submittedName>
        <fullName evidence="2">Putative ovule protein</fullName>
    </submittedName>
</protein>
<dbReference type="GO" id="GO:0003676">
    <property type="term" value="F:nucleic acid binding"/>
    <property type="evidence" value="ECO:0007669"/>
    <property type="project" value="InterPro"/>
</dbReference>
<dbReference type="PANTHER" id="PTHR47723">
    <property type="entry name" value="OS05G0353850 PROTEIN"/>
    <property type="match status" value="1"/>
</dbReference>
<name>A0A0V0H650_SOLCH</name>
<dbReference type="InterPro" id="IPR002156">
    <property type="entry name" value="RNaseH_domain"/>
</dbReference>
<dbReference type="Pfam" id="PF13456">
    <property type="entry name" value="RVT_3"/>
    <property type="match status" value="1"/>
</dbReference>
<accession>A0A0V0H650</accession>
<sequence length="116" mass="12821">MLDSGGIGGVFRNTDGHWILGYCMHIPYTTITEAELKGLFHGLCLAILTNLSPIQVEIDIKEVITLLSSSNAKYANILLDCRSTLRQVCETLVTHIYREQNQVADSLSNHGATMEL</sequence>
<feature type="domain" description="RNase H type-1" evidence="1">
    <location>
        <begin position="4"/>
        <end position="110"/>
    </location>
</feature>
<dbReference type="GO" id="GO:0004523">
    <property type="term" value="F:RNA-DNA hybrid ribonuclease activity"/>
    <property type="evidence" value="ECO:0007669"/>
    <property type="project" value="InterPro"/>
</dbReference>
<dbReference type="InterPro" id="IPR012337">
    <property type="entry name" value="RNaseH-like_sf"/>
</dbReference>
<dbReference type="CDD" id="cd06222">
    <property type="entry name" value="RNase_H_like"/>
    <property type="match status" value="1"/>
</dbReference>
<dbReference type="InterPro" id="IPR044730">
    <property type="entry name" value="RNase_H-like_dom_plant"/>
</dbReference>
<dbReference type="AlphaFoldDB" id="A0A0V0H650"/>
<evidence type="ECO:0000259" key="1">
    <source>
        <dbReference type="Pfam" id="PF13456"/>
    </source>
</evidence>
<dbReference type="PANTHER" id="PTHR47723:SF23">
    <property type="entry name" value="REVERSE TRANSCRIPTASE-LIKE PROTEIN"/>
    <property type="match status" value="1"/>
</dbReference>
<proteinExistence type="predicted"/>
<evidence type="ECO:0000313" key="2">
    <source>
        <dbReference type="EMBL" id="JAP15562.1"/>
    </source>
</evidence>